<sequence>MKILVAIFLVGLSVGQRYAEATGACSTERVPSGNCQLIAECKHLELEVKTLPITDFIQWYGGCGRDGDGNLRVCCPNDVVFPGDPTCPIPSRRIPGLGCVTPVNERLTWTEARDNCRRTKTRLLQGITTESQLRQLKYNFDGVLDFPLEFHDVWIGLYESKWAEPGAPSRVPSHFWYPGMPKGGQYKCGYVALQMDVPAFWETLCPDAALPSLCQAVQGIDVDIRTGSGSSSSCDPPSKTVEGLGCIRPVADQLIWTEARDNCQALGGRLLSGLTTQEQLRQIKTHFEGAFGSSLEYNDVWLGLYRGEWLGEEGKKPPGNFWYPGQPKGGNFECGYVALQMEFPPLWDPVCSEASLPSLCQVFGN</sequence>
<dbReference type="PANTHER" id="PTHR45784:SF3">
    <property type="entry name" value="C-TYPE LECTIN DOMAIN FAMILY 4 MEMBER K-LIKE-RELATED"/>
    <property type="match status" value="1"/>
</dbReference>
<dbReference type="EMBL" id="MH078063">
    <property type="protein sequence ID" value="AZM68745.1"/>
    <property type="molecule type" value="mRNA"/>
</dbReference>
<feature type="chain" id="PRO_5025622629" evidence="1">
    <location>
        <begin position="16"/>
        <end position="365"/>
    </location>
</feature>
<dbReference type="PANTHER" id="PTHR45784">
    <property type="entry name" value="C-TYPE LECTIN DOMAIN FAMILY 20 MEMBER A-RELATED"/>
    <property type="match status" value="1"/>
</dbReference>
<protein>
    <submittedName>
        <fullName evidence="3">CLIP-LEC</fullName>
    </submittedName>
</protein>
<feature type="domain" description="C-type lectin" evidence="2">
    <location>
        <begin position="99"/>
        <end position="215"/>
    </location>
</feature>
<name>A0A678Y1P3_MACNP</name>
<organism evidence="3">
    <name type="scientific">Macrobrachium nipponense</name>
    <name type="common">Oriental river shrimp</name>
    <name type="synonym">Palaemon nipponensis</name>
    <dbReference type="NCBI Taxonomy" id="159736"/>
    <lineage>
        <taxon>Eukaryota</taxon>
        <taxon>Metazoa</taxon>
        <taxon>Ecdysozoa</taxon>
        <taxon>Arthropoda</taxon>
        <taxon>Crustacea</taxon>
        <taxon>Multicrustacea</taxon>
        <taxon>Malacostraca</taxon>
        <taxon>Eumalacostraca</taxon>
        <taxon>Eucarida</taxon>
        <taxon>Decapoda</taxon>
        <taxon>Pleocyemata</taxon>
        <taxon>Caridea</taxon>
        <taxon>Palaemonoidea</taxon>
        <taxon>Palaemonidae</taxon>
        <taxon>Macrobrachium</taxon>
    </lineage>
</organism>
<dbReference type="PROSITE" id="PS50041">
    <property type="entry name" value="C_TYPE_LECTIN_2"/>
    <property type="match status" value="2"/>
</dbReference>
<accession>A0A678Y1P3</accession>
<dbReference type="SUPFAM" id="SSF56436">
    <property type="entry name" value="C-type lectin-like"/>
    <property type="match status" value="2"/>
</dbReference>
<keyword evidence="1" id="KW-0732">Signal</keyword>
<dbReference type="SMART" id="SM00034">
    <property type="entry name" value="CLECT"/>
    <property type="match status" value="2"/>
</dbReference>
<dbReference type="Gene3D" id="3.10.100.10">
    <property type="entry name" value="Mannose-Binding Protein A, subunit A"/>
    <property type="match status" value="2"/>
</dbReference>
<evidence type="ECO:0000313" key="3">
    <source>
        <dbReference type="EMBL" id="AZM68745.1"/>
    </source>
</evidence>
<dbReference type="AlphaFoldDB" id="A0A678Y1P3"/>
<evidence type="ECO:0000256" key="1">
    <source>
        <dbReference type="SAM" id="SignalP"/>
    </source>
</evidence>
<evidence type="ECO:0000259" key="2">
    <source>
        <dbReference type="PROSITE" id="PS50041"/>
    </source>
</evidence>
<feature type="domain" description="C-type lectin" evidence="2">
    <location>
        <begin position="246"/>
        <end position="361"/>
    </location>
</feature>
<dbReference type="InterPro" id="IPR016186">
    <property type="entry name" value="C-type_lectin-like/link_sf"/>
</dbReference>
<proteinExistence type="evidence at transcript level"/>
<dbReference type="CDD" id="cd00037">
    <property type="entry name" value="CLECT"/>
    <property type="match status" value="2"/>
</dbReference>
<dbReference type="InterPro" id="IPR016187">
    <property type="entry name" value="CTDL_fold"/>
</dbReference>
<feature type="signal peptide" evidence="1">
    <location>
        <begin position="1"/>
        <end position="15"/>
    </location>
</feature>
<reference evidence="3" key="1">
    <citation type="journal article" date="2019" name="J. Biol. Chem.">
        <title>A novel C-type lectin contains a CLIP domain involved in antibacterial defense and activation of prophenoloxidase system in Macrobrachium nipponense.</title>
        <authorList>
            <person name="Huang X."/>
            <person name="Wang W."/>
            <person name="Wyckoff G.J."/>
            <person name="Ren Q."/>
        </authorList>
    </citation>
    <scope>NUCLEOTIDE SEQUENCE</scope>
</reference>
<dbReference type="InterPro" id="IPR001304">
    <property type="entry name" value="C-type_lectin-like"/>
</dbReference>